<reference evidence="1" key="3">
    <citation type="submission" date="2025-09" db="UniProtKB">
        <authorList>
            <consortium name="Ensembl"/>
        </authorList>
    </citation>
    <scope>IDENTIFICATION</scope>
</reference>
<dbReference type="AlphaFoldDB" id="A0A8C2SUA5"/>
<dbReference type="Ensembl" id="ENSCJPT00005005989.1">
    <property type="protein sequence ID" value="ENSCJPP00005003363.1"/>
    <property type="gene ID" value="ENSCJPG00005003561.1"/>
</dbReference>
<dbReference type="Proteomes" id="UP000694412">
    <property type="component" value="Chromosome LGE22C19W28_E50C23"/>
</dbReference>
<evidence type="ECO:0000313" key="1">
    <source>
        <dbReference type="Ensembl" id="ENSCJPP00005003363.1"/>
    </source>
</evidence>
<name>A0A8C2SUA5_COTJA</name>
<dbReference type="SUPFAM" id="SSF56655">
    <property type="entry name" value="Carbohydrate phosphatase"/>
    <property type="match status" value="1"/>
</dbReference>
<protein>
    <recommendedName>
        <fullName evidence="3">Inositol polyphosphate 1-phosphatase</fullName>
    </recommendedName>
</protein>
<proteinExistence type="predicted"/>
<accession>A0A8C2SUA5</accession>
<organism evidence="1 2">
    <name type="scientific">Coturnix japonica</name>
    <name type="common">Japanese quail</name>
    <name type="synonym">Coturnix coturnix japonica</name>
    <dbReference type="NCBI Taxonomy" id="93934"/>
    <lineage>
        <taxon>Eukaryota</taxon>
        <taxon>Metazoa</taxon>
        <taxon>Chordata</taxon>
        <taxon>Craniata</taxon>
        <taxon>Vertebrata</taxon>
        <taxon>Euteleostomi</taxon>
        <taxon>Archelosauria</taxon>
        <taxon>Archosauria</taxon>
        <taxon>Dinosauria</taxon>
        <taxon>Saurischia</taxon>
        <taxon>Theropoda</taxon>
        <taxon>Coelurosauria</taxon>
        <taxon>Aves</taxon>
        <taxon>Neognathae</taxon>
        <taxon>Galloanserae</taxon>
        <taxon>Galliformes</taxon>
        <taxon>Phasianidae</taxon>
        <taxon>Perdicinae</taxon>
        <taxon>Coturnix</taxon>
    </lineage>
</organism>
<evidence type="ECO:0000313" key="2">
    <source>
        <dbReference type="Proteomes" id="UP000694412"/>
    </source>
</evidence>
<reference evidence="1" key="2">
    <citation type="submission" date="2025-08" db="UniProtKB">
        <authorList>
            <consortium name="Ensembl"/>
        </authorList>
    </citation>
    <scope>IDENTIFICATION</scope>
</reference>
<evidence type="ECO:0008006" key="3">
    <source>
        <dbReference type="Google" id="ProtNLM"/>
    </source>
</evidence>
<reference evidence="1" key="1">
    <citation type="submission" date="2015-11" db="EMBL/GenBank/DDBJ databases">
        <authorList>
            <consortium name="International Coturnix japonica Genome Analysis Consortium"/>
            <person name="Warren W."/>
            <person name="Burt D.W."/>
            <person name="Antin P.B."/>
            <person name="Lanford R."/>
            <person name="Gros J."/>
            <person name="Wilson R.K."/>
        </authorList>
    </citation>
    <scope>NUCLEOTIDE SEQUENCE [LARGE SCALE GENOMIC DNA]</scope>
</reference>
<dbReference type="Gene3D" id="3.30.540.10">
    <property type="entry name" value="Fructose-1,6-Bisphosphatase, subunit A, domain 1"/>
    <property type="match status" value="1"/>
</dbReference>
<keyword evidence="2" id="KW-1185">Reference proteome</keyword>
<dbReference type="GeneTree" id="ENSGT00940000156785"/>
<sequence>MAALLEAVLSSSEKAAEIARLCRDAEPLFRLLVAEKTGSDRNQRFSHDFKTLADVLIQEVIRHDLGAKFPELRGHIGGEESNEFTNVNGEWGSWG</sequence>